<dbReference type="Pfam" id="PF12762">
    <property type="entry name" value="DDE_Tnp_IS1595"/>
    <property type="match status" value="1"/>
</dbReference>
<comment type="caution">
    <text evidence="2">The sequence shown here is derived from an EMBL/GenBank/DDBJ whole genome shotgun (WGS) entry which is preliminary data.</text>
</comment>
<name>A0A5J4PXD8_9ZZZZ</name>
<sequence>MENPKQGKPLKAVNHIKLKIACDLKAETTTNIVKAHVDSQAELTTDASTSYKKLKEHVKKQDEKVVKQGDLPKVLPWVHIAIGNVKRLLLDVHH</sequence>
<dbReference type="AlphaFoldDB" id="A0A5J4PXD8"/>
<accession>A0A5J4PXD8</accession>
<reference evidence="2" key="1">
    <citation type="submission" date="2019-03" db="EMBL/GenBank/DDBJ databases">
        <title>Single cell metagenomics reveals metabolic interactions within the superorganism composed of flagellate Streblomastix strix and complex community of Bacteroidetes bacteria on its surface.</title>
        <authorList>
            <person name="Treitli S.C."/>
            <person name="Kolisko M."/>
            <person name="Husnik F."/>
            <person name="Keeling P."/>
            <person name="Hampl V."/>
        </authorList>
    </citation>
    <scope>NUCLEOTIDE SEQUENCE</scope>
    <source>
        <strain evidence="2">STM</strain>
    </source>
</reference>
<gene>
    <name evidence="2" type="ORF">EZS27_035752</name>
</gene>
<evidence type="ECO:0000313" key="2">
    <source>
        <dbReference type="EMBL" id="KAA6313481.1"/>
    </source>
</evidence>
<proteinExistence type="predicted"/>
<organism evidence="2">
    <name type="scientific">termite gut metagenome</name>
    <dbReference type="NCBI Taxonomy" id="433724"/>
    <lineage>
        <taxon>unclassified sequences</taxon>
        <taxon>metagenomes</taxon>
        <taxon>organismal metagenomes</taxon>
    </lineage>
</organism>
<dbReference type="InterPro" id="IPR024445">
    <property type="entry name" value="Tnp_ISXO2-like"/>
</dbReference>
<dbReference type="EMBL" id="SNRY01006044">
    <property type="protein sequence ID" value="KAA6313481.1"/>
    <property type="molecule type" value="Genomic_DNA"/>
</dbReference>
<feature type="domain" description="ISXO2-like transposase" evidence="1">
    <location>
        <begin position="14"/>
        <end position="94"/>
    </location>
</feature>
<evidence type="ECO:0000259" key="1">
    <source>
        <dbReference type="Pfam" id="PF12762"/>
    </source>
</evidence>
<protein>
    <recommendedName>
        <fullName evidence="1">ISXO2-like transposase domain-containing protein</fullName>
    </recommendedName>
</protein>